<evidence type="ECO:0000256" key="2">
    <source>
        <dbReference type="SAM" id="MobiDB-lite"/>
    </source>
</evidence>
<accession>A0A316UDD1</accession>
<dbReference type="InterPro" id="IPR017856">
    <property type="entry name" value="Integrase-like_N"/>
</dbReference>
<comment type="similarity">
    <text evidence="1">Belongs to the TACO1 family.</text>
</comment>
<dbReference type="Proteomes" id="UP000245942">
    <property type="component" value="Unassembled WGS sequence"/>
</dbReference>
<evidence type="ECO:0000313" key="6">
    <source>
        <dbReference type="Proteomes" id="UP000245942"/>
    </source>
</evidence>
<dbReference type="Pfam" id="PF20772">
    <property type="entry name" value="TACO1_YebC_N"/>
    <property type="match status" value="1"/>
</dbReference>
<dbReference type="Pfam" id="PF01709">
    <property type="entry name" value="Transcrip_reg"/>
    <property type="match status" value="1"/>
</dbReference>
<proteinExistence type="inferred from homology"/>
<dbReference type="InterPro" id="IPR048300">
    <property type="entry name" value="TACO1_YebC-like_2nd/3rd_dom"/>
</dbReference>
<dbReference type="RefSeq" id="XP_025350369.1">
    <property type="nucleotide sequence ID" value="XM_025491742.1"/>
</dbReference>
<dbReference type="STRING" id="1684307.A0A316UDD1"/>
<dbReference type="InterPro" id="IPR049083">
    <property type="entry name" value="TACO1_YebC_N"/>
</dbReference>
<feature type="domain" description="TACO1/YebC-like N-terminal" evidence="4">
    <location>
        <begin position="61"/>
        <end position="130"/>
    </location>
</feature>
<keyword evidence="6" id="KW-1185">Reference proteome</keyword>
<gene>
    <name evidence="5" type="ORF">BCV69DRAFT_280821</name>
</gene>
<evidence type="ECO:0000259" key="4">
    <source>
        <dbReference type="Pfam" id="PF20772"/>
    </source>
</evidence>
<dbReference type="GO" id="GO:0005739">
    <property type="term" value="C:mitochondrion"/>
    <property type="evidence" value="ECO:0007669"/>
    <property type="project" value="TreeGrafter"/>
</dbReference>
<dbReference type="GeneID" id="37013476"/>
<evidence type="ECO:0000259" key="3">
    <source>
        <dbReference type="Pfam" id="PF01709"/>
    </source>
</evidence>
<organism evidence="5 6">
    <name type="scientific">Pseudomicrostroma glucosiphilum</name>
    <dbReference type="NCBI Taxonomy" id="1684307"/>
    <lineage>
        <taxon>Eukaryota</taxon>
        <taxon>Fungi</taxon>
        <taxon>Dikarya</taxon>
        <taxon>Basidiomycota</taxon>
        <taxon>Ustilaginomycotina</taxon>
        <taxon>Exobasidiomycetes</taxon>
        <taxon>Microstromatales</taxon>
        <taxon>Microstromatales incertae sedis</taxon>
        <taxon>Pseudomicrostroma</taxon>
    </lineage>
</organism>
<name>A0A316UDD1_9BASI</name>
<dbReference type="PANTHER" id="PTHR12532">
    <property type="entry name" value="TRANSLATIONAL ACTIVATOR OF CYTOCHROME C OXIDASE 1"/>
    <property type="match status" value="1"/>
</dbReference>
<feature type="region of interest" description="Disordered" evidence="2">
    <location>
        <begin position="35"/>
        <end position="64"/>
    </location>
</feature>
<evidence type="ECO:0000256" key="1">
    <source>
        <dbReference type="ARBA" id="ARBA00008724"/>
    </source>
</evidence>
<dbReference type="AlphaFoldDB" id="A0A316UDD1"/>
<sequence>MACFPRCAVAGPSRWQATVSSRQVKSPVSLLPPLLRPSTSCSSPSSHRSFSCTPPHPSGSNRWSKIRHKKAIQDSARSNVFGRLTRDLVAAIRSGGPHPESNTRLAVALKKAKELNFPKDRLENTFAKADKSGETLTAVTYEALGPPSAQGGAAVALIIECSTDSPGRTHAKVKEIFNKSASSNYRLSSVGHLFQKRGVIRLALASGEAGKFDEVFEVALENGAEEVSEVEAENEAQGKIVQEGGSIVEILCEPSQIDPISSKLTSYNLLEAEQRTLPSGPWLRIRDEEGPEDGAEGGAQQEQGADALSEDTAGWVDEEAVAKLDRLASALEEEADCTRIWSNLYGWP</sequence>
<evidence type="ECO:0000313" key="5">
    <source>
        <dbReference type="EMBL" id="PWN23209.1"/>
    </source>
</evidence>
<dbReference type="InterPro" id="IPR026564">
    <property type="entry name" value="Transcrip_reg_TACO1-like_dom3"/>
</dbReference>
<feature type="domain" description="TACO1/YebC-like second and third" evidence="3">
    <location>
        <begin position="138"/>
        <end position="277"/>
    </location>
</feature>
<dbReference type="Gene3D" id="1.10.10.200">
    <property type="match status" value="1"/>
</dbReference>
<feature type="compositionally biased region" description="Low complexity" evidence="2">
    <location>
        <begin position="35"/>
        <end position="53"/>
    </location>
</feature>
<dbReference type="PANTHER" id="PTHR12532:SF0">
    <property type="entry name" value="TRANSLATIONAL ACTIVATOR OF CYTOCHROME C OXIDASE 1"/>
    <property type="match status" value="1"/>
</dbReference>
<protein>
    <submittedName>
        <fullName evidence="5">YebC-like protein</fullName>
    </submittedName>
</protein>
<dbReference type="InterPro" id="IPR029072">
    <property type="entry name" value="YebC-like"/>
</dbReference>
<dbReference type="EMBL" id="KZ819322">
    <property type="protein sequence ID" value="PWN23209.1"/>
    <property type="molecule type" value="Genomic_DNA"/>
</dbReference>
<feature type="region of interest" description="Disordered" evidence="2">
    <location>
        <begin position="280"/>
        <end position="314"/>
    </location>
</feature>
<feature type="compositionally biased region" description="Low complexity" evidence="2">
    <location>
        <begin position="298"/>
        <end position="307"/>
    </location>
</feature>
<dbReference type="Gene3D" id="3.30.70.980">
    <property type="match status" value="2"/>
</dbReference>
<dbReference type="SUPFAM" id="SSF75625">
    <property type="entry name" value="YebC-like"/>
    <property type="match status" value="1"/>
</dbReference>
<dbReference type="OrthoDB" id="2017544at2759"/>
<dbReference type="InterPro" id="IPR002876">
    <property type="entry name" value="Transcrip_reg_TACO1-like"/>
</dbReference>
<reference evidence="5 6" key="1">
    <citation type="journal article" date="2018" name="Mol. Biol. Evol.">
        <title>Broad Genomic Sampling Reveals a Smut Pathogenic Ancestry of the Fungal Clade Ustilaginomycotina.</title>
        <authorList>
            <person name="Kijpornyongpan T."/>
            <person name="Mondo S.J."/>
            <person name="Barry K."/>
            <person name="Sandor L."/>
            <person name="Lee J."/>
            <person name="Lipzen A."/>
            <person name="Pangilinan J."/>
            <person name="LaButti K."/>
            <person name="Hainaut M."/>
            <person name="Henrissat B."/>
            <person name="Grigoriev I.V."/>
            <person name="Spatafora J.W."/>
            <person name="Aime M.C."/>
        </authorList>
    </citation>
    <scope>NUCLEOTIDE SEQUENCE [LARGE SCALE GENOMIC DNA]</scope>
    <source>
        <strain evidence="5 6">MCA 4718</strain>
    </source>
</reference>